<organism evidence="2 3">
    <name type="scientific">Saguinus oedipus</name>
    <name type="common">Cotton-top tamarin</name>
    <name type="synonym">Oedipomidas oedipus</name>
    <dbReference type="NCBI Taxonomy" id="9490"/>
    <lineage>
        <taxon>Eukaryota</taxon>
        <taxon>Metazoa</taxon>
        <taxon>Chordata</taxon>
        <taxon>Craniata</taxon>
        <taxon>Vertebrata</taxon>
        <taxon>Euteleostomi</taxon>
        <taxon>Mammalia</taxon>
        <taxon>Eutheria</taxon>
        <taxon>Euarchontoglires</taxon>
        <taxon>Primates</taxon>
        <taxon>Haplorrhini</taxon>
        <taxon>Platyrrhini</taxon>
        <taxon>Cebidae</taxon>
        <taxon>Callitrichinae</taxon>
        <taxon>Saguinus</taxon>
    </lineage>
</organism>
<dbReference type="Proteomes" id="UP001266305">
    <property type="component" value="Unassembled WGS sequence"/>
</dbReference>
<evidence type="ECO:0000313" key="3">
    <source>
        <dbReference type="Proteomes" id="UP001266305"/>
    </source>
</evidence>
<sequence>MVGEGWGQAEQCLGLKSFPDLIRSESNDRVPLAGHIPPFGEKTPLERSNLQRRHSSVATAIGAPQISLEQASCLGCGLRDLPPQNGSCVPLSVRSLGRIALGSSQQKGLPPSQSQ</sequence>
<reference evidence="2 3" key="1">
    <citation type="submission" date="2023-05" db="EMBL/GenBank/DDBJ databases">
        <title>B98-5 Cell Line De Novo Hybrid Assembly: An Optical Mapping Approach.</title>
        <authorList>
            <person name="Kananen K."/>
            <person name="Auerbach J.A."/>
            <person name="Kautto E."/>
            <person name="Blachly J.S."/>
        </authorList>
    </citation>
    <scope>NUCLEOTIDE SEQUENCE [LARGE SCALE GENOMIC DNA]</scope>
    <source>
        <strain evidence="2">B95-8</strain>
        <tissue evidence="2">Cell line</tissue>
    </source>
</reference>
<accession>A0ABQ9VFL8</accession>
<dbReference type="EMBL" id="JASSZA010000006">
    <property type="protein sequence ID" value="KAK2108133.1"/>
    <property type="molecule type" value="Genomic_DNA"/>
</dbReference>
<proteinExistence type="predicted"/>
<name>A0ABQ9VFL8_SAGOE</name>
<comment type="caution">
    <text evidence="2">The sequence shown here is derived from an EMBL/GenBank/DDBJ whole genome shotgun (WGS) entry which is preliminary data.</text>
</comment>
<gene>
    <name evidence="2" type="ORF">P7K49_013298</name>
</gene>
<keyword evidence="3" id="KW-1185">Reference proteome</keyword>
<feature type="non-terminal residue" evidence="2">
    <location>
        <position position="115"/>
    </location>
</feature>
<feature type="region of interest" description="Disordered" evidence="1">
    <location>
        <begin position="29"/>
        <end position="48"/>
    </location>
</feature>
<protein>
    <submittedName>
        <fullName evidence="2">Uncharacterized protein</fullName>
    </submittedName>
</protein>
<evidence type="ECO:0000313" key="2">
    <source>
        <dbReference type="EMBL" id="KAK2108133.1"/>
    </source>
</evidence>
<evidence type="ECO:0000256" key="1">
    <source>
        <dbReference type="SAM" id="MobiDB-lite"/>
    </source>
</evidence>